<accession>A0AB34FPT2</accession>
<feature type="transmembrane region" description="Helical" evidence="9">
    <location>
        <begin position="1303"/>
        <end position="1322"/>
    </location>
</feature>
<feature type="transmembrane region" description="Helical" evidence="9">
    <location>
        <begin position="515"/>
        <end position="535"/>
    </location>
</feature>
<keyword evidence="12" id="KW-1185">Reference proteome</keyword>
<dbReference type="SMART" id="SM00382">
    <property type="entry name" value="AAA"/>
    <property type="match status" value="2"/>
</dbReference>
<dbReference type="InterPro" id="IPR034003">
    <property type="entry name" value="ABCG_PDR_2"/>
</dbReference>
<dbReference type="InterPro" id="IPR034001">
    <property type="entry name" value="ABCG_PDR_1"/>
</dbReference>
<dbReference type="GO" id="GO:0140359">
    <property type="term" value="F:ABC-type transporter activity"/>
    <property type="evidence" value="ECO:0007669"/>
    <property type="project" value="InterPro"/>
</dbReference>
<feature type="transmembrane region" description="Helical" evidence="9">
    <location>
        <begin position="652"/>
        <end position="672"/>
    </location>
</feature>
<feature type="transmembrane region" description="Helical" evidence="9">
    <location>
        <begin position="547"/>
        <end position="568"/>
    </location>
</feature>
<comment type="caution">
    <text evidence="11">The sequence shown here is derived from an EMBL/GenBank/DDBJ whole genome shotgun (WGS) entry which is preliminary data.</text>
</comment>
<organism evidence="11 12">
    <name type="scientific">Purpureocillium lavendulum</name>
    <dbReference type="NCBI Taxonomy" id="1247861"/>
    <lineage>
        <taxon>Eukaryota</taxon>
        <taxon>Fungi</taxon>
        <taxon>Dikarya</taxon>
        <taxon>Ascomycota</taxon>
        <taxon>Pezizomycotina</taxon>
        <taxon>Sordariomycetes</taxon>
        <taxon>Hypocreomycetidae</taxon>
        <taxon>Hypocreales</taxon>
        <taxon>Ophiocordycipitaceae</taxon>
        <taxon>Purpureocillium</taxon>
    </lineage>
</organism>
<dbReference type="GO" id="GO:0016020">
    <property type="term" value="C:membrane"/>
    <property type="evidence" value="ECO:0007669"/>
    <property type="project" value="UniProtKB-SubCell"/>
</dbReference>
<evidence type="ECO:0000256" key="7">
    <source>
        <dbReference type="ARBA" id="ARBA00022989"/>
    </source>
</evidence>
<dbReference type="InterPro" id="IPR003593">
    <property type="entry name" value="AAA+_ATPase"/>
</dbReference>
<dbReference type="Pfam" id="PF14510">
    <property type="entry name" value="ABC_trans_N"/>
    <property type="match status" value="1"/>
</dbReference>
<feature type="transmembrane region" description="Helical" evidence="9">
    <location>
        <begin position="1257"/>
        <end position="1283"/>
    </location>
</feature>
<evidence type="ECO:0000256" key="1">
    <source>
        <dbReference type="ARBA" id="ARBA00004141"/>
    </source>
</evidence>
<feature type="transmembrane region" description="Helical" evidence="9">
    <location>
        <begin position="1453"/>
        <end position="1473"/>
    </location>
</feature>
<evidence type="ECO:0000256" key="8">
    <source>
        <dbReference type="ARBA" id="ARBA00023136"/>
    </source>
</evidence>
<feature type="transmembrane region" description="Helical" evidence="9">
    <location>
        <begin position="1182"/>
        <end position="1203"/>
    </location>
</feature>
<dbReference type="GO" id="GO:0016887">
    <property type="term" value="F:ATP hydrolysis activity"/>
    <property type="evidence" value="ECO:0007669"/>
    <property type="project" value="InterPro"/>
</dbReference>
<keyword evidence="4 9" id="KW-0812">Transmembrane</keyword>
<evidence type="ECO:0000256" key="9">
    <source>
        <dbReference type="SAM" id="Phobius"/>
    </source>
</evidence>
<evidence type="ECO:0000256" key="5">
    <source>
        <dbReference type="ARBA" id="ARBA00022741"/>
    </source>
</evidence>
<dbReference type="Proteomes" id="UP001163105">
    <property type="component" value="Unassembled WGS sequence"/>
</dbReference>
<feature type="transmembrane region" description="Helical" evidence="9">
    <location>
        <begin position="1334"/>
        <end position="1352"/>
    </location>
</feature>
<feature type="transmembrane region" description="Helical" evidence="9">
    <location>
        <begin position="589"/>
        <end position="612"/>
    </location>
</feature>
<dbReference type="InterPro" id="IPR029481">
    <property type="entry name" value="ABC_trans_N"/>
</dbReference>
<feature type="domain" description="ABC transporter" evidence="10">
    <location>
        <begin position="139"/>
        <end position="402"/>
    </location>
</feature>
<comment type="subcellular location">
    <subcellularLocation>
        <location evidence="1">Membrane</location>
        <topology evidence="1">Multi-pass membrane protein</topology>
    </subcellularLocation>
</comment>
<comment type="similarity">
    <text evidence="2">Belongs to the ABC transporter superfamily. ABCG family. PDR (TC 3.A.1.205) subfamily.</text>
</comment>
<feature type="transmembrane region" description="Helical" evidence="9">
    <location>
        <begin position="1215"/>
        <end position="1236"/>
    </location>
</feature>
<protein>
    <submittedName>
        <fullName evidence="11">ABC transporter CDR4</fullName>
    </submittedName>
</protein>
<keyword evidence="8 9" id="KW-0472">Membrane</keyword>
<evidence type="ECO:0000313" key="12">
    <source>
        <dbReference type="Proteomes" id="UP001163105"/>
    </source>
</evidence>
<evidence type="ECO:0000313" key="11">
    <source>
        <dbReference type="EMBL" id="KAJ6440945.1"/>
    </source>
</evidence>
<dbReference type="PROSITE" id="PS00211">
    <property type="entry name" value="ABC_TRANSPORTER_1"/>
    <property type="match status" value="1"/>
</dbReference>
<dbReference type="FunFam" id="3.40.50.300:FF:000054">
    <property type="entry name" value="ABC multidrug transporter atrF"/>
    <property type="match status" value="1"/>
</dbReference>
<dbReference type="InterPro" id="IPR013525">
    <property type="entry name" value="ABC2_TM"/>
</dbReference>
<keyword evidence="6" id="KW-0067">ATP-binding</keyword>
<gene>
    <name evidence="11" type="primary">PDR</name>
    <name evidence="11" type="ORF">O9K51_06738</name>
</gene>
<evidence type="ECO:0000256" key="4">
    <source>
        <dbReference type="ARBA" id="ARBA00022692"/>
    </source>
</evidence>
<feature type="transmembrane region" description="Helical" evidence="9">
    <location>
        <begin position="624"/>
        <end position="645"/>
    </location>
</feature>
<evidence type="ECO:0000259" key="10">
    <source>
        <dbReference type="PROSITE" id="PS50893"/>
    </source>
</evidence>
<sequence>MQRTNTTGATGLGGGWTAPLDLGRFLPVAGTHDAEDTVTEDPEEQEERMNENVHQLARQLTSQSHGAPGSLFPIPADGPLNPESPDFNARKWARAFYDLRKDALEGNNPKTTGAAFKNLGAYGFGTETDFQKSVGNIFLEAGTILKKFIRGNTRRIDILRDLEGVVNAGEMVAVLGPPGSGCSTFLKTIAGETHGFYISDNATINYHGIHPKQMKSAFRGEAIYAAEVDEHFPYLTVGDTLAFAAWARCPKNIPDGVTQRQYIEHVRDVTMNILGISHTKNTRVGNDFVRGVSGGERKRVTIAEAALSYSPLQCWDNSTRGLDSANAIEFCKTLRTQADVMGTTSFVAIYQAPQAAYDKTANTACAQLFDKVMVLYEGRQIFFGKSTEARAYFEDLGFECPEQQTTADFLTSMTSASERVIRPGWEGRTPRSPDEFAAAWKESKARGRLLSEIDDYTAAHPFNGEDLEEFSATRAMVKSPSQRLKSPYTLSYINQLRINMWRAFVMLKTDPSMTITMLVTNTFEALIISSIFYNLPATTSSFDKRGLLIFFIILMNAFSSILEILTLYSKRKIVEKHSRYALYHPSAEALASIIVDMPYKITNAIFMNTILYFMCNLRREPGPFFFFLLFSFTTTLTMSMFFRLIGSTTKSIAQALAPASIMLLGLVLYTGFTIPVQYMRGWIGWCRWANPIYYSLESAMLNEFVGRDFPCSSFVPQGPGYDDAPLSSRACMVQGAVPGRDTVSGMTYLAEAFGYNNSHRWRNYGILVAFAIGYLALHLIATEYIASERSKGEVLVFSHKGMKRHMRQATTSEKADMENGAVANVQQGAVSTDDEVANVEKQTSIFHWKNVCYDIKIKGNPRRILDHVDGWVKPGTLTALMGASGAGKTTLLDVLASRVTMGVVTGEMLVDGKLRDESFQRKTGYVQQQDLHLDTSTVREALTFSALLRQPPKYTRQEKIDYVDTVISLLNMEEYAEAIIGVPGEGLNVEQRKRLTIGVELAARPQLLLFLDEPTSGLDSQTSWSILDLLEKLTNNGQAILCTIHQPSAMLFQRFNRLLLLSKGRTIYFGDVGKNSHILVDYFTRNGAAPLPQGANPAEYMLEVIGAAPGAHTEIDWPDVWQGSPERSHVQEELERLASLQKSTTGQDAPSTYGEFAASSKEQLVQVTKRVFQQYWRSPSYIYSKALLAVGSTLFIGLSFINGENTQRGLRNQMFGVYIFLSIFPQLVNQIMPLFVSQRTMYEARERPSKAYSWKAFLVGNIVVELVWNSLMGVFCFVCWYFPIGLYRNAEWTDQVNSRGITMFLQVWIFFVFTSTFANMIIAAIETAEVAGGIVNLLMIMMFAFCGVLAGPKDLPGFWIFMYRVNPFTYVLEAFLGTSLANAPMHCEDNEFIPFEAPNGSTCGEYLSGFISAAGGFLKDPNASSCQYCAMSKTNEFLASINVYWNNRWRDFGFMWVYCIFNIAAAVLLYWLFRVPKGKKSKNV</sequence>
<dbReference type="Pfam" id="PF00005">
    <property type="entry name" value="ABC_tran"/>
    <property type="match status" value="2"/>
</dbReference>
<keyword evidence="7 9" id="KW-1133">Transmembrane helix</keyword>
<proteinExistence type="inferred from homology"/>
<dbReference type="Pfam" id="PF06422">
    <property type="entry name" value="PDR_CDR"/>
    <property type="match status" value="1"/>
</dbReference>
<dbReference type="InterPro" id="IPR010929">
    <property type="entry name" value="PDR_CDR_ABC"/>
</dbReference>
<evidence type="ECO:0000256" key="6">
    <source>
        <dbReference type="ARBA" id="ARBA00022840"/>
    </source>
</evidence>
<keyword evidence="5" id="KW-0547">Nucleotide-binding</keyword>
<dbReference type="CDD" id="cd03233">
    <property type="entry name" value="ABCG_PDR_domain1"/>
    <property type="match status" value="1"/>
</dbReference>
<dbReference type="EMBL" id="JAQHRD010000005">
    <property type="protein sequence ID" value="KAJ6440945.1"/>
    <property type="molecule type" value="Genomic_DNA"/>
</dbReference>
<reference evidence="11" key="1">
    <citation type="submission" date="2023-01" db="EMBL/GenBank/DDBJ databases">
        <title>The growth and conidiation of Purpureocillium lavendulum are regulated by nitrogen source and histone H3K14 acetylation.</title>
        <authorList>
            <person name="Tang P."/>
            <person name="Han J."/>
            <person name="Zhang C."/>
            <person name="Tang P."/>
            <person name="Qi F."/>
            <person name="Zhang K."/>
            <person name="Liang L."/>
        </authorList>
    </citation>
    <scope>NUCLEOTIDE SEQUENCE</scope>
    <source>
        <strain evidence="11">YMF1.00683</strain>
    </source>
</reference>
<dbReference type="GO" id="GO:0005524">
    <property type="term" value="F:ATP binding"/>
    <property type="evidence" value="ECO:0007669"/>
    <property type="project" value="UniProtKB-KW"/>
</dbReference>
<dbReference type="InterPro" id="IPR017871">
    <property type="entry name" value="ABC_transporter-like_CS"/>
</dbReference>
<evidence type="ECO:0000256" key="3">
    <source>
        <dbReference type="ARBA" id="ARBA00022448"/>
    </source>
</evidence>
<dbReference type="Pfam" id="PF01061">
    <property type="entry name" value="ABC2_membrane"/>
    <property type="match status" value="2"/>
</dbReference>
<dbReference type="SUPFAM" id="SSF52540">
    <property type="entry name" value="P-loop containing nucleoside triphosphate hydrolases"/>
    <property type="match status" value="2"/>
</dbReference>
<dbReference type="CDD" id="cd03232">
    <property type="entry name" value="ABCG_PDR_domain2"/>
    <property type="match status" value="1"/>
</dbReference>
<name>A0AB34FPT2_9HYPO</name>
<dbReference type="InterPro" id="IPR027417">
    <property type="entry name" value="P-loop_NTPase"/>
</dbReference>
<feature type="transmembrane region" description="Helical" evidence="9">
    <location>
        <begin position="764"/>
        <end position="781"/>
    </location>
</feature>
<dbReference type="InterPro" id="IPR003439">
    <property type="entry name" value="ABC_transporter-like_ATP-bd"/>
</dbReference>
<keyword evidence="3" id="KW-0813">Transport</keyword>
<dbReference type="PANTHER" id="PTHR19241">
    <property type="entry name" value="ATP-BINDING CASSETTE TRANSPORTER"/>
    <property type="match status" value="1"/>
</dbReference>
<dbReference type="PROSITE" id="PS50893">
    <property type="entry name" value="ABC_TRANSPORTER_2"/>
    <property type="match status" value="2"/>
</dbReference>
<evidence type="ECO:0000256" key="2">
    <source>
        <dbReference type="ARBA" id="ARBA00006012"/>
    </source>
</evidence>
<feature type="domain" description="ABC transporter" evidence="10">
    <location>
        <begin position="846"/>
        <end position="1088"/>
    </location>
</feature>
<dbReference type="Gene3D" id="3.40.50.300">
    <property type="entry name" value="P-loop containing nucleotide triphosphate hydrolases"/>
    <property type="match status" value="2"/>
</dbReference>